<feature type="domain" description="BED-type" evidence="10">
    <location>
        <begin position="34"/>
        <end position="85"/>
    </location>
</feature>
<dbReference type="InterPro" id="IPR052035">
    <property type="entry name" value="ZnF_BED_domain_contain"/>
</dbReference>
<feature type="region of interest" description="Disordered" evidence="9">
    <location>
        <begin position="1"/>
        <end position="38"/>
    </location>
</feature>
<name>A0AAV8ZZP7_ACOGR</name>
<dbReference type="PANTHER" id="PTHR46481">
    <property type="entry name" value="ZINC FINGER BED DOMAIN-CONTAINING PROTEIN 4"/>
    <property type="match status" value="1"/>
</dbReference>
<keyword evidence="3 8" id="KW-0863">Zinc-finger</keyword>
<evidence type="ECO:0000256" key="4">
    <source>
        <dbReference type="ARBA" id="ARBA00022833"/>
    </source>
</evidence>
<evidence type="ECO:0000256" key="8">
    <source>
        <dbReference type="PROSITE-ProRule" id="PRU00027"/>
    </source>
</evidence>
<evidence type="ECO:0000259" key="10">
    <source>
        <dbReference type="PROSITE" id="PS50808"/>
    </source>
</evidence>
<keyword evidence="5" id="KW-0805">Transcription regulation</keyword>
<dbReference type="GO" id="GO:0005634">
    <property type="term" value="C:nucleus"/>
    <property type="evidence" value="ECO:0007669"/>
    <property type="project" value="UniProtKB-SubCell"/>
</dbReference>
<dbReference type="PANTHER" id="PTHR46481:SF10">
    <property type="entry name" value="ZINC FINGER BED DOMAIN-CONTAINING PROTEIN 39"/>
    <property type="match status" value="1"/>
</dbReference>
<organism evidence="11 12">
    <name type="scientific">Acorus gramineus</name>
    <name type="common">Dwarf sweet flag</name>
    <dbReference type="NCBI Taxonomy" id="55184"/>
    <lineage>
        <taxon>Eukaryota</taxon>
        <taxon>Viridiplantae</taxon>
        <taxon>Streptophyta</taxon>
        <taxon>Embryophyta</taxon>
        <taxon>Tracheophyta</taxon>
        <taxon>Spermatophyta</taxon>
        <taxon>Magnoliopsida</taxon>
        <taxon>Liliopsida</taxon>
        <taxon>Acoraceae</taxon>
        <taxon>Acorus</taxon>
    </lineage>
</organism>
<comment type="subcellular location">
    <subcellularLocation>
        <location evidence="1">Nucleus</location>
    </subcellularLocation>
</comment>
<dbReference type="AlphaFoldDB" id="A0AAV8ZZP7"/>
<dbReference type="InterPro" id="IPR012337">
    <property type="entry name" value="RNaseH-like_sf"/>
</dbReference>
<dbReference type="InterPro" id="IPR003656">
    <property type="entry name" value="Znf_BED"/>
</dbReference>
<keyword evidence="2" id="KW-0479">Metal-binding</keyword>
<dbReference type="GO" id="GO:0008270">
    <property type="term" value="F:zinc ion binding"/>
    <property type="evidence" value="ECO:0007669"/>
    <property type="project" value="UniProtKB-KW"/>
</dbReference>
<dbReference type="Pfam" id="PF02892">
    <property type="entry name" value="zf-BED"/>
    <property type="match status" value="1"/>
</dbReference>
<accession>A0AAV8ZZP7</accession>
<reference evidence="11" key="1">
    <citation type="journal article" date="2023" name="Nat. Commun.">
        <title>Diploid and tetraploid genomes of Acorus and the evolution of monocots.</title>
        <authorList>
            <person name="Ma L."/>
            <person name="Liu K.W."/>
            <person name="Li Z."/>
            <person name="Hsiao Y.Y."/>
            <person name="Qi Y."/>
            <person name="Fu T."/>
            <person name="Tang G.D."/>
            <person name="Zhang D."/>
            <person name="Sun W.H."/>
            <person name="Liu D.K."/>
            <person name="Li Y."/>
            <person name="Chen G.Z."/>
            <person name="Liu X.D."/>
            <person name="Liao X.Y."/>
            <person name="Jiang Y.T."/>
            <person name="Yu X."/>
            <person name="Hao Y."/>
            <person name="Huang J."/>
            <person name="Zhao X.W."/>
            <person name="Ke S."/>
            <person name="Chen Y.Y."/>
            <person name="Wu W.L."/>
            <person name="Hsu J.L."/>
            <person name="Lin Y.F."/>
            <person name="Huang M.D."/>
            <person name="Li C.Y."/>
            <person name="Huang L."/>
            <person name="Wang Z.W."/>
            <person name="Zhao X."/>
            <person name="Zhong W.Y."/>
            <person name="Peng D.H."/>
            <person name="Ahmad S."/>
            <person name="Lan S."/>
            <person name="Zhang J.S."/>
            <person name="Tsai W.C."/>
            <person name="Van de Peer Y."/>
            <person name="Liu Z.J."/>
        </authorList>
    </citation>
    <scope>NUCLEOTIDE SEQUENCE</scope>
    <source>
        <strain evidence="11">SCP</strain>
    </source>
</reference>
<sequence length="549" mass="63082">MADSSADNVFRADAENPSVGSPAVDEVGTSKPKRKPSAAWDTFDKISVQDPTKPAGYFKTVAKCRFCGKELTANSSSGTSHLIRHAAECTRKIVGSKFQSQLSRTSTGQLSNFSFNQVVARRETVKYIIKTEQPFSRVEHPDFEEWIQKAFGPQFQPISHNTVKRDVEKLYAEEKTDLLVTLSNIPGRVCLTSDLWTSNQPLCYISLTAHFIDANWILQKRIICFSDLDAPHTGQAMATSIINQLQNWGIYEKIFTITLDNASSNDVLARFLERCLPSCTTSKLLHVRCCCHILNLIMQDGLEAVKPFIERIKQCFIYIFSSTSRYQEFRQACKTAGLRSRKILTDVRHRWNSTYLMIEAALPYKNVISTYLLQKNYDEEISFEDWACLEMIRDLFKVFYNATVCFSGIYYATSNQVLLHLFHICDVFNQHPLEPFTPKRKNGEAVEPKFKIHWETIPIIFGLSKIMDPRFKMSGFDFLIECIYQCFNGPHSGSDYMKILVKFNQFYKLCLKNTSLKERTLKVKVVKLVHSHPHHHNRMTKRGKQSRCD</sequence>
<evidence type="ECO:0000256" key="3">
    <source>
        <dbReference type="ARBA" id="ARBA00022771"/>
    </source>
</evidence>
<proteinExistence type="predicted"/>
<evidence type="ECO:0000256" key="1">
    <source>
        <dbReference type="ARBA" id="ARBA00004123"/>
    </source>
</evidence>
<protein>
    <recommendedName>
        <fullName evidence="10">BED-type domain-containing protein</fullName>
    </recommendedName>
</protein>
<keyword evidence="6" id="KW-0804">Transcription</keyword>
<dbReference type="SUPFAM" id="SSF57667">
    <property type="entry name" value="beta-beta-alpha zinc fingers"/>
    <property type="match status" value="1"/>
</dbReference>
<dbReference type="GO" id="GO:0003677">
    <property type="term" value="F:DNA binding"/>
    <property type="evidence" value="ECO:0007669"/>
    <property type="project" value="InterPro"/>
</dbReference>
<dbReference type="SUPFAM" id="SSF53098">
    <property type="entry name" value="Ribonuclease H-like"/>
    <property type="match status" value="1"/>
</dbReference>
<evidence type="ECO:0000313" key="12">
    <source>
        <dbReference type="Proteomes" id="UP001179952"/>
    </source>
</evidence>
<gene>
    <name evidence="11" type="ORF">QJS04_geneDACA023410</name>
</gene>
<keyword evidence="7" id="KW-0539">Nucleus</keyword>
<reference evidence="11" key="2">
    <citation type="submission" date="2023-06" db="EMBL/GenBank/DDBJ databases">
        <authorList>
            <person name="Ma L."/>
            <person name="Liu K.-W."/>
            <person name="Li Z."/>
            <person name="Hsiao Y.-Y."/>
            <person name="Qi Y."/>
            <person name="Fu T."/>
            <person name="Tang G."/>
            <person name="Zhang D."/>
            <person name="Sun W.-H."/>
            <person name="Liu D.-K."/>
            <person name="Li Y."/>
            <person name="Chen G.-Z."/>
            <person name="Liu X.-D."/>
            <person name="Liao X.-Y."/>
            <person name="Jiang Y.-T."/>
            <person name="Yu X."/>
            <person name="Hao Y."/>
            <person name="Huang J."/>
            <person name="Zhao X.-W."/>
            <person name="Ke S."/>
            <person name="Chen Y.-Y."/>
            <person name="Wu W.-L."/>
            <person name="Hsu J.-L."/>
            <person name="Lin Y.-F."/>
            <person name="Huang M.-D."/>
            <person name="Li C.-Y."/>
            <person name="Huang L."/>
            <person name="Wang Z.-W."/>
            <person name="Zhao X."/>
            <person name="Zhong W.-Y."/>
            <person name="Peng D.-H."/>
            <person name="Ahmad S."/>
            <person name="Lan S."/>
            <person name="Zhang J.-S."/>
            <person name="Tsai W.-C."/>
            <person name="Van De Peer Y."/>
            <person name="Liu Z.-J."/>
        </authorList>
    </citation>
    <scope>NUCLEOTIDE SEQUENCE</scope>
    <source>
        <strain evidence="11">SCP</strain>
        <tissue evidence="11">Leaves</tissue>
    </source>
</reference>
<dbReference type="SMART" id="SM00614">
    <property type="entry name" value="ZnF_BED"/>
    <property type="match status" value="1"/>
</dbReference>
<evidence type="ECO:0000256" key="2">
    <source>
        <dbReference type="ARBA" id="ARBA00022723"/>
    </source>
</evidence>
<evidence type="ECO:0000256" key="9">
    <source>
        <dbReference type="SAM" id="MobiDB-lite"/>
    </source>
</evidence>
<dbReference type="EMBL" id="JAUJYN010000061">
    <property type="protein sequence ID" value="KAK1257101.1"/>
    <property type="molecule type" value="Genomic_DNA"/>
</dbReference>
<evidence type="ECO:0000256" key="7">
    <source>
        <dbReference type="ARBA" id="ARBA00023242"/>
    </source>
</evidence>
<comment type="caution">
    <text evidence="11">The sequence shown here is derived from an EMBL/GenBank/DDBJ whole genome shotgun (WGS) entry which is preliminary data.</text>
</comment>
<dbReference type="Proteomes" id="UP001179952">
    <property type="component" value="Unassembled WGS sequence"/>
</dbReference>
<dbReference type="GO" id="GO:0009791">
    <property type="term" value="P:post-embryonic development"/>
    <property type="evidence" value="ECO:0007669"/>
    <property type="project" value="UniProtKB-ARBA"/>
</dbReference>
<keyword evidence="4" id="KW-0862">Zinc</keyword>
<evidence type="ECO:0000313" key="11">
    <source>
        <dbReference type="EMBL" id="KAK1257101.1"/>
    </source>
</evidence>
<evidence type="ECO:0000256" key="5">
    <source>
        <dbReference type="ARBA" id="ARBA00023015"/>
    </source>
</evidence>
<keyword evidence="12" id="KW-1185">Reference proteome</keyword>
<dbReference type="PROSITE" id="PS50808">
    <property type="entry name" value="ZF_BED"/>
    <property type="match status" value="1"/>
</dbReference>
<evidence type="ECO:0000256" key="6">
    <source>
        <dbReference type="ARBA" id="ARBA00023163"/>
    </source>
</evidence>
<dbReference type="InterPro" id="IPR036236">
    <property type="entry name" value="Znf_C2H2_sf"/>
</dbReference>